<dbReference type="Pfam" id="PF00849">
    <property type="entry name" value="PseudoU_synth_2"/>
    <property type="match status" value="1"/>
</dbReference>
<comment type="similarity">
    <text evidence="2 6">Belongs to the pseudouridine synthase RsuA family.</text>
</comment>
<dbReference type="Gene3D" id="3.30.70.580">
    <property type="entry name" value="Pseudouridine synthase I, catalytic domain, N-terminal subdomain"/>
    <property type="match status" value="1"/>
</dbReference>
<dbReference type="InterPro" id="IPR036986">
    <property type="entry name" value="S4_RNA-bd_sf"/>
</dbReference>
<keyword evidence="3 5" id="KW-0694">RNA-binding</keyword>
<dbReference type="PANTHER" id="PTHR47683:SF3">
    <property type="entry name" value="RIBOSOMAL LARGE SUBUNIT PSEUDOURIDINE SYNTHASE B"/>
    <property type="match status" value="1"/>
</dbReference>
<dbReference type="InterPro" id="IPR050343">
    <property type="entry name" value="RsuA_PseudoU_synthase"/>
</dbReference>
<dbReference type="SUPFAM" id="SSF55174">
    <property type="entry name" value="Alpha-L RNA-binding motif"/>
    <property type="match status" value="1"/>
</dbReference>
<feature type="domain" description="RNA-binding S4" evidence="8">
    <location>
        <begin position="18"/>
        <end position="77"/>
    </location>
</feature>
<dbReference type="Pfam" id="PF01479">
    <property type="entry name" value="S4"/>
    <property type="match status" value="1"/>
</dbReference>
<feature type="region of interest" description="Disordered" evidence="7">
    <location>
        <begin position="1"/>
        <end position="27"/>
    </location>
</feature>
<dbReference type="RefSeq" id="WP_184582654.1">
    <property type="nucleotide sequence ID" value="NZ_CP084959.1"/>
</dbReference>
<dbReference type="PROSITE" id="PS50889">
    <property type="entry name" value="S4"/>
    <property type="match status" value="1"/>
</dbReference>
<feature type="compositionally biased region" description="Basic residues" evidence="7">
    <location>
        <begin position="325"/>
        <end position="335"/>
    </location>
</feature>
<reference evidence="10" key="1">
    <citation type="journal article" date="2022" name="Microorganisms">
        <title>Beyond the ABCs#Discovery of Three New Plasmid Types in Rhodobacterales (RepQ, RepY, RepW).</title>
        <authorList>
            <person name="Freese H.M."/>
            <person name="Ringel V."/>
            <person name="Overmann J."/>
            <person name="Petersen J."/>
        </authorList>
    </citation>
    <scope>NUCLEOTIDE SEQUENCE [LARGE SCALE GENOMIC DNA]</scope>
    <source>
        <strain evidence="10">DSM 110277</strain>
    </source>
</reference>
<dbReference type="PROSITE" id="PS01149">
    <property type="entry name" value="PSI_RSU"/>
    <property type="match status" value="1"/>
</dbReference>
<dbReference type="CDD" id="cd00165">
    <property type="entry name" value="S4"/>
    <property type="match status" value="1"/>
</dbReference>
<dbReference type="InterPro" id="IPR020094">
    <property type="entry name" value="TruA/RsuA/RluB/E/F_N"/>
</dbReference>
<dbReference type="InterPro" id="IPR006145">
    <property type="entry name" value="PsdUridine_synth_RsuA/RluA"/>
</dbReference>
<dbReference type="AlphaFoldDB" id="A0AAX3AAA4"/>
<dbReference type="SUPFAM" id="SSF55120">
    <property type="entry name" value="Pseudouridine synthase"/>
    <property type="match status" value="1"/>
</dbReference>
<keyword evidence="10" id="KW-1185">Reference proteome</keyword>
<dbReference type="Gene3D" id="3.30.70.1560">
    <property type="entry name" value="Alpha-L RNA-binding motif"/>
    <property type="match status" value="1"/>
</dbReference>
<sequence>MSADTPSQPPKSGTPPGDRIAKVLSRAGIASRREAERMIEAGRVRVNGAQIDSPALNVTPSDAITVDGKPVGEPEPPRVWLFHKPTGLVTTNRDEKGRGTIFDDLPEDMPRVMSIGRLDLNSEGLLLLTNDGEVKRRLELPSNGWLRRYRVRVNGRPTDDMLEPLRKGITVDGEDFQPMTVTLDRQQGANAWLTVGLREGKNREIRRAMEAVNLSVNRLIRTSYGPFQLGELKTGEVEELKRKVVRDQLGLEIADTTGTAVKKKPARIIKRKPRKPGEPGPGRPGLPKEPGDKTATGKTIPGKPKPGYGKSKPARPASDPAPRKFGTRVKSTRKP</sequence>
<feature type="compositionally biased region" description="Low complexity" evidence="7">
    <location>
        <begin position="293"/>
        <end position="311"/>
    </location>
</feature>
<evidence type="ECO:0000256" key="4">
    <source>
        <dbReference type="ARBA" id="ARBA00023235"/>
    </source>
</evidence>
<dbReference type="Gene3D" id="3.10.290.10">
    <property type="entry name" value="RNA-binding S4 domain"/>
    <property type="match status" value="1"/>
</dbReference>
<dbReference type="GO" id="GO:0003723">
    <property type="term" value="F:RNA binding"/>
    <property type="evidence" value="ECO:0007669"/>
    <property type="project" value="UniProtKB-KW"/>
</dbReference>
<evidence type="ECO:0000256" key="3">
    <source>
        <dbReference type="ARBA" id="ARBA00022884"/>
    </source>
</evidence>
<dbReference type="NCBIfam" id="TIGR00093">
    <property type="entry name" value="pseudouridine synthase"/>
    <property type="match status" value="1"/>
</dbReference>
<dbReference type="GO" id="GO:0000455">
    <property type="term" value="P:enzyme-directed rRNA pseudouridine synthesis"/>
    <property type="evidence" value="ECO:0007669"/>
    <property type="project" value="UniProtKB-ARBA"/>
</dbReference>
<dbReference type="FunFam" id="3.10.290.10:FF:000003">
    <property type="entry name" value="Pseudouridine synthase"/>
    <property type="match status" value="1"/>
</dbReference>
<evidence type="ECO:0000256" key="1">
    <source>
        <dbReference type="ARBA" id="ARBA00000073"/>
    </source>
</evidence>
<dbReference type="SMART" id="SM00363">
    <property type="entry name" value="S4"/>
    <property type="match status" value="1"/>
</dbReference>
<proteinExistence type="inferred from homology"/>
<protein>
    <recommendedName>
        <fullName evidence="6">Pseudouridine synthase</fullName>
        <ecNumber evidence="6">5.4.99.-</ecNumber>
    </recommendedName>
</protein>
<dbReference type="InterPro" id="IPR042092">
    <property type="entry name" value="PsdUridine_s_RsuA/RluB/E/F_cat"/>
</dbReference>
<organism evidence="9 10">
    <name type="scientific">Sulfitobacter pontiacus</name>
    <dbReference type="NCBI Taxonomy" id="60137"/>
    <lineage>
        <taxon>Bacteria</taxon>
        <taxon>Pseudomonadati</taxon>
        <taxon>Pseudomonadota</taxon>
        <taxon>Alphaproteobacteria</taxon>
        <taxon>Rhodobacterales</taxon>
        <taxon>Roseobacteraceae</taxon>
        <taxon>Sulfitobacter</taxon>
    </lineage>
</organism>
<dbReference type="EMBL" id="CP084959">
    <property type="protein sequence ID" value="UOA22799.1"/>
    <property type="molecule type" value="Genomic_DNA"/>
</dbReference>
<name>A0AAX3AAA4_9RHOB</name>
<dbReference type="InterPro" id="IPR020103">
    <property type="entry name" value="PsdUridine_synth_cat_dom_sf"/>
</dbReference>
<dbReference type="GO" id="GO:0120159">
    <property type="term" value="F:rRNA pseudouridine synthase activity"/>
    <property type="evidence" value="ECO:0007669"/>
    <property type="project" value="UniProtKB-ARBA"/>
</dbReference>
<dbReference type="InterPro" id="IPR002942">
    <property type="entry name" value="S4_RNA-bd"/>
</dbReference>
<evidence type="ECO:0000256" key="7">
    <source>
        <dbReference type="SAM" id="MobiDB-lite"/>
    </source>
</evidence>
<comment type="catalytic activity">
    <reaction evidence="1">
        <text>a uridine in RNA = a pseudouridine in RNA</text>
        <dbReference type="Rhea" id="RHEA:48348"/>
        <dbReference type="Rhea" id="RHEA-COMP:12068"/>
        <dbReference type="Rhea" id="RHEA-COMP:12069"/>
        <dbReference type="ChEBI" id="CHEBI:65314"/>
        <dbReference type="ChEBI" id="CHEBI:65315"/>
    </reaction>
</comment>
<accession>A0AAX3AAA4</accession>
<dbReference type="InterPro" id="IPR018496">
    <property type="entry name" value="PsdUridine_synth_RsuA/RluB_CS"/>
</dbReference>
<evidence type="ECO:0000313" key="9">
    <source>
        <dbReference type="EMBL" id="UOA22799.1"/>
    </source>
</evidence>
<evidence type="ECO:0000256" key="6">
    <source>
        <dbReference type="RuleBase" id="RU003887"/>
    </source>
</evidence>
<feature type="region of interest" description="Disordered" evidence="7">
    <location>
        <begin position="256"/>
        <end position="335"/>
    </location>
</feature>
<dbReference type="InterPro" id="IPR000748">
    <property type="entry name" value="PsdUridine_synth_RsuA/RluB/E/F"/>
</dbReference>
<feature type="compositionally biased region" description="Basic residues" evidence="7">
    <location>
        <begin position="261"/>
        <end position="274"/>
    </location>
</feature>
<dbReference type="Proteomes" id="UP000830781">
    <property type="component" value="Chromosome"/>
</dbReference>
<evidence type="ECO:0000313" key="10">
    <source>
        <dbReference type="Proteomes" id="UP000830781"/>
    </source>
</evidence>
<evidence type="ECO:0000256" key="2">
    <source>
        <dbReference type="ARBA" id="ARBA00008348"/>
    </source>
</evidence>
<keyword evidence="4 6" id="KW-0413">Isomerase</keyword>
<evidence type="ECO:0000259" key="8">
    <source>
        <dbReference type="SMART" id="SM00363"/>
    </source>
</evidence>
<dbReference type="EC" id="5.4.99.-" evidence="6"/>
<evidence type="ECO:0000256" key="5">
    <source>
        <dbReference type="PROSITE-ProRule" id="PRU00182"/>
    </source>
</evidence>
<gene>
    <name evidence="9" type="primary">rluB</name>
    <name evidence="9" type="ORF">DSM110277_01205</name>
</gene>
<dbReference type="PANTHER" id="PTHR47683">
    <property type="entry name" value="PSEUDOURIDINE SYNTHASE FAMILY PROTEIN-RELATED"/>
    <property type="match status" value="1"/>
</dbReference>